<keyword evidence="1" id="KW-1133">Transmembrane helix</keyword>
<name>A0AAU8LZF4_9BACT</name>
<dbReference type="SMART" id="SM00028">
    <property type="entry name" value="TPR"/>
    <property type="match status" value="4"/>
</dbReference>
<evidence type="ECO:0000313" key="2">
    <source>
        <dbReference type="EMBL" id="XCN74325.1"/>
    </source>
</evidence>
<reference evidence="2" key="1">
    <citation type="journal article" date="2024" name="Syst. Appl. Microbiol.">
        <title>First single-strain enrichments of Electrothrix cable bacteria, description of E. aestuarii sp. nov. and E. rattekaaiensis sp. nov., and proposal of a cable bacteria taxonomy following the rules of the SeqCode.</title>
        <authorList>
            <person name="Plum-Jensen L.E."/>
            <person name="Schramm A."/>
            <person name="Marshall I.P.G."/>
        </authorList>
    </citation>
    <scope>NUCLEOTIDE SEQUENCE</scope>
    <source>
        <strain evidence="2">Rat1</strain>
    </source>
</reference>
<dbReference type="AlphaFoldDB" id="A0AAU8LZF4"/>
<proteinExistence type="predicted"/>
<dbReference type="PANTHER" id="PTHR10098:SF108">
    <property type="entry name" value="TETRATRICOPEPTIDE REPEAT PROTEIN 28"/>
    <property type="match status" value="1"/>
</dbReference>
<organism evidence="2">
    <name type="scientific">Candidatus Electrothrix aestuarii</name>
    <dbReference type="NCBI Taxonomy" id="3062594"/>
    <lineage>
        <taxon>Bacteria</taxon>
        <taxon>Pseudomonadati</taxon>
        <taxon>Thermodesulfobacteriota</taxon>
        <taxon>Desulfobulbia</taxon>
        <taxon>Desulfobulbales</taxon>
        <taxon>Desulfobulbaceae</taxon>
        <taxon>Candidatus Electrothrix</taxon>
    </lineage>
</organism>
<accession>A0AAU8LZF4</accession>
<keyword evidence="1" id="KW-0472">Membrane</keyword>
<dbReference type="Gene3D" id="1.25.40.10">
    <property type="entry name" value="Tetratricopeptide repeat domain"/>
    <property type="match status" value="1"/>
</dbReference>
<reference evidence="2" key="2">
    <citation type="submission" date="2024-06" db="EMBL/GenBank/DDBJ databases">
        <authorList>
            <person name="Plum-Jensen L.E."/>
            <person name="Schramm A."/>
            <person name="Marshall I.P.G."/>
        </authorList>
    </citation>
    <scope>NUCLEOTIDE SEQUENCE</scope>
    <source>
        <strain evidence="2">Rat1</strain>
    </source>
</reference>
<keyword evidence="1" id="KW-0812">Transmembrane</keyword>
<dbReference type="EMBL" id="CP159373">
    <property type="protein sequence ID" value="XCN74325.1"/>
    <property type="molecule type" value="Genomic_DNA"/>
</dbReference>
<sequence length="261" mass="29569">MFTKNITSILLVMIALFFSFPSRGWSTLYESGDRTYEVTAYTFLETANLESVKGNYDAARKAYFEAEKLFRREQNSLGLAKVLLGVGNTESIGGDLDAARKAYMEAEKLFRNKQEWLDLARVLLGIGNMERISGNLDAAKKIYIDAEKLFRQKPYWPGVAKVLHGLAEVESRLGNSEKSLEIYNELAKIQDRINDQYKQFEIVNVSEEHSSILPDDTVESDIACNLSDIFTGKITIVIFISVISALVAIIIYLKPLRRFKK</sequence>
<dbReference type="KEGG" id="eaj:Q3M24_06135"/>
<dbReference type="InterPro" id="IPR011990">
    <property type="entry name" value="TPR-like_helical_dom_sf"/>
</dbReference>
<feature type="transmembrane region" description="Helical" evidence="1">
    <location>
        <begin position="234"/>
        <end position="253"/>
    </location>
</feature>
<dbReference type="InterPro" id="IPR019734">
    <property type="entry name" value="TPR_rpt"/>
</dbReference>
<dbReference type="SUPFAM" id="SSF48452">
    <property type="entry name" value="TPR-like"/>
    <property type="match status" value="1"/>
</dbReference>
<evidence type="ECO:0000256" key="1">
    <source>
        <dbReference type="SAM" id="Phobius"/>
    </source>
</evidence>
<dbReference type="Pfam" id="PF13424">
    <property type="entry name" value="TPR_12"/>
    <property type="match status" value="1"/>
</dbReference>
<gene>
    <name evidence="2" type="ORF">Q3M24_06135</name>
</gene>
<protein>
    <submittedName>
        <fullName evidence="2">Tetratricopeptide repeat protein</fullName>
    </submittedName>
</protein>
<dbReference type="PANTHER" id="PTHR10098">
    <property type="entry name" value="RAPSYN-RELATED"/>
    <property type="match status" value="1"/>
</dbReference>